<feature type="compositionally biased region" description="Polar residues" evidence="1">
    <location>
        <begin position="68"/>
        <end position="90"/>
    </location>
</feature>
<dbReference type="GO" id="GO:0035735">
    <property type="term" value="P:intraciliary transport involved in cilium assembly"/>
    <property type="evidence" value="ECO:0007669"/>
    <property type="project" value="InterPro"/>
</dbReference>
<dbReference type="GO" id="GO:0034451">
    <property type="term" value="C:centriolar satellite"/>
    <property type="evidence" value="ECO:0007669"/>
    <property type="project" value="TreeGrafter"/>
</dbReference>
<keyword evidence="3" id="KW-1185">Reference proteome</keyword>
<organism evidence="2 3">
    <name type="scientific">Cervus elaphus hippelaphus</name>
    <name type="common">European red deer</name>
    <dbReference type="NCBI Taxonomy" id="46360"/>
    <lineage>
        <taxon>Eukaryota</taxon>
        <taxon>Metazoa</taxon>
        <taxon>Chordata</taxon>
        <taxon>Craniata</taxon>
        <taxon>Vertebrata</taxon>
        <taxon>Euteleostomi</taxon>
        <taxon>Mammalia</taxon>
        <taxon>Eutheria</taxon>
        <taxon>Laurasiatheria</taxon>
        <taxon>Artiodactyla</taxon>
        <taxon>Ruminantia</taxon>
        <taxon>Pecora</taxon>
        <taxon>Cervidae</taxon>
        <taxon>Cervinae</taxon>
        <taxon>Cervus</taxon>
    </lineage>
</organism>
<proteinExistence type="predicted"/>
<dbReference type="PANTHER" id="PTHR31540">
    <property type="entry name" value="CENTROSOMAL PROTEIN OF 131 KDA"/>
    <property type="match status" value="1"/>
</dbReference>
<gene>
    <name evidence="2" type="ORF">Celaphus_00001533</name>
</gene>
<dbReference type="Proteomes" id="UP000242450">
    <property type="component" value="Chromosome 5"/>
</dbReference>
<feature type="region of interest" description="Disordered" evidence="1">
    <location>
        <begin position="1"/>
        <end position="145"/>
    </location>
</feature>
<protein>
    <submittedName>
        <fullName evidence="2">Uncharacterized protein</fullName>
    </submittedName>
</protein>
<sequence length="250" mass="27300">MKGSRALSGPEGSLEGVDLSLTGLPPPMNRRPNSASTTKPITRSISVVTGSEPRRKTLENPGPGGSRAINNLRRSNSATQVNQPQANQAWPSPLRGSPRQELQQKRAQKSGNADLGLLKATGETEKPQPTQEPAVRPGSTAQQTRKANNTGLLHVCKAPWWADAVFCCAGARFRTAGLEDAGQPALGSSPEPQQLSEDKPQAQQRDLTFRRVKETERELGRQLRQQKEHYEATIQRHLSFIDQEEDGAVF</sequence>
<dbReference type="GO" id="GO:0005929">
    <property type="term" value="C:cilium"/>
    <property type="evidence" value="ECO:0007669"/>
    <property type="project" value="GOC"/>
</dbReference>
<dbReference type="EMBL" id="MKHE01000005">
    <property type="protein sequence ID" value="OWK14261.1"/>
    <property type="molecule type" value="Genomic_DNA"/>
</dbReference>
<evidence type="ECO:0000313" key="3">
    <source>
        <dbReference type="Proteomes" id="UP000242450"/>
    </source>
</evidence>
<evidence type="ECO:0000256" key="1">
    <source>
        <dbReference type="SAM" id="MobiDB-lite"/>
    </source>
</evidence>
<feature type="compositionally biased region" description="Polar residues" evidence="1">
    <location>
        <begin position="31"/>
        <end position="49"/>
    </location>
</feature>
<dbReference type="OrthoDB" id="197735at2759"/>
<name>A0A212D7Q3_CEREH</name>
<feature type="compositionally biased region" description="Polar residues" evidence="1">
    <location>
        <begin position="190"/>
        <end position="206"/>
    </location>
</feature>
<evidence type="ECO:0000313" key="2">
    <source>
        <dbReference type="EMBL" id="OWK14261.1"/>
    </source>
</evidence>
<accession>A0A212D7Q3</accession>
<feature type="region of interest" description="Disordered" evidence="1">
    <location>
        <begin position="181"/>
        <end position="207"/>
    </location>
</feature>
<comment type="caution">
    <text evidence="2">The sequence shown here is derived from an EMBL/GenBank/DDBJ whole genome shotgun (WGS) entry which is preliminary data.</text>
</comment>
<dbReference type="InterPro" id="IPR030465">
    <property type="entry name" value="CEP131"/>
</dbReference>
<reference evidence="2 3" key="1">
    <citation type="journal article" date="2018" name="Mol. Genet. Genomics">
        <title>The red deer Cervus elaphus genome CerEla1.0: sequencing, annotating, genes, and chromosomes.</title>
        <authorList>
            <person name="Bana N.A."/>
            <person name="Nyiri A."/>
            <person name="Nagy J."/>
            <person name="Frank K."/>
            <person name="Nagy T."/>
            <person name="Steger V."/>
            <person name="Schiller M."/>
            <person name="Lakatos P."/>
            <person name="Sugar L."/>
            <person name="Horn P."/>
            <person name="Barta E."/>
            <person name="Orosz L."/>
        </authorList>
    </citation>
    <scope>NUCLEOTIDE SEQUENCE [LARGE SCALE GENOMIC DNA]</scope>
    <source>
        <strain evidence="2">Hungarian</strain>
    </source>
</reference>
<dbReference type="AlphaFoldDB" id="A0A212D7Q3"/>
<dbReference type="PANTHER" id="PTHR31540:SF1">
    <property type="entry name" value="CENTROSOMAL PROTEIN OF 131 KDA"/>
    <property type="match status" value="1"/>
</dbReference>
<dbReference type="GO" id="GO:0010824">
    <property type="term" value="P:regulation of centrosome duplication"/>
    <property type="evidence" value="ECO:0007669"/>
    <property type="project" value="TreeGrafter"/>
</dbReference>